<sequence length="71" mass="7859">MNYEEIFTQVLQEDANGLGQVQEQRAAPINAMTLMQQCLLAYNERLQRGHIGTAGAGTLNQPLTKAERELA</sequence>
<keyword evidence="2" id="KW-1185">Reference proteome</keyword>
<comment type="caution">
    <text evidence="1">The sequence shown here is derived from an EMBL/GenBank/DDBJ whole genome shotgun (WGS) entry which is preliminary data.</text>
</comment>
<dbReference type="AlphaFoldDB" id="A0ABD1ZEW3"/>
<organism evidence="1 2">
    <name type="scientific">Riccia fluitans</name>
    <dbReference type="NCBI Taxonomy" id="41844"/>
    <lineage>
        <taxon>Eukaryota</taxon>
        <taxon>Viridiplantae</taxon>
        <taxon>Streptophyta</taxon>
        <taxon>Embryophyta</taxon>
        <taxon>Marchantiophyta</taxon>
        <taxon>Marchantiopsida</taxon>
        <taxon>Marchantiidae</taxon>
        <taxon>Marchantiales</taxon>
        <taxon>Ricciaceae</taxon>
        <taxon>Riccia</taxon>
    </lineage>
</organism>
<evidence type="ECO:0000313" key="1">
    <source>
        <dbReference type="EMBL" id="KAL2645484.1"/>
    </source>
</evidence>
<gene>
    <name evidence="1" type="ORF">R1flu_013071</name>
</gene>
<dbReference type="EMBL" id="JBHFFA010000002">
    <property type="protein sequence ID" value="KAL2645484.1"/>
    <property type="molecule type" value="Genomic_DNA"/>
</dbReference>
<accession>A0ABD1ZEW3</accession>
<protein>
    <submittedName>
        <fullName evidence="1">Uncharacterized protein</fullName>
    </submittedName>
</protein>
<evidence type="ECO:0000313" key="2">
    <source>
        <dbReference type="Proteomes" id="UP001605036"/>
    </source>
</evidence>
<reference evidence="1 2" key="1">
    <citation type="submission" date="2024-09" db="EMBL/GenBank/DDBJ databases">
        <title>Chromosome-scale assembly of Riccia fluitans.</title>
        <authorList>
            <person name="Paukszto L."/>
            <person name="Sawicki J."/>
            <person name="Karawczyk K."/>
            <person name="Piernik-Szablinska J."/>
            <person name="Szczecinska M."/>
            <person name="Mazdziarz M."/>
        </authorList>
    </citation>
    <scope>NUCLEOTIDE SEQUENCE [LARGE SCALE GENOMIC DNA]</scope>
    <source>
        <strain evidence="1">Rf_01</strain>
        <tissue evidence="1">Aerial parts of the thallus</tissue>
    </source>
</reference>
<dbReference type="Proteomes" id="UP001605036">
    <property type="component" value="Unassembled WGS sequence"/>
</dbReference>
<proteinExistence type="predicted"/>
<name>A0ABD1ZEW3_9MARC</name>